<dbReference type="AlphaFoldDB" id="E9HPF3"/>
<dbReference type="InParanoid" id="E9HPF3"/>
<name>E9HPF3_DAPPU</name>
<evidence type="ECO:0000313" key="2">
    <source>
        <dbReference type="Proteomes" id="UP000000305"/>
    </source>
</evidence>
<keyword evidence="2" id="KW-1185">Reference proteome</keyword>
<reference evidence="1 2" key="1">
    <citation type="journal article" date="2011" name="Science">
        <title>The ecoresponsive genome of Daphnia pulex.</title>
        <authorList>
            <person name="Colbourne J.K."/>
            <person name="Pfrender M.E."/>
            <person name="Gilbert D."/>
            <person name="Thomas W.K."/>
            <person name="Tucker A."/>
            <person name="Oakley T.H."/>
            <person name="Tokishita S."/>
            <person name="Aerts A."/>
            <person name="Arnold G.J."/>
            <person name="Basu M.K."/>
            <person name="Bauer D.J."/>
            <person name="Caceres C.E."/>
            <person name="Carmel L."/>
            <person name="Casola C."/>
            <person name="Choi J.H."/>
            <person name="Detter J.C."/>
            <person name="Dong Q."/>
            <person name="Dusheyko S."/>
            <person name="Eads B.D."/>
            <person name="Frohlich T."/>
            <person name="Geiler-Samerotte K.A."/>
            <person name="Gerlach D."/>
            <person name="Hatcher P."/>
            <person name="Jogdeo S."/>
            <person name="Krijgsveld J."/>
            <person name="Kriventseva E.V."/>
            <person name="Kultz D."/>
            <person name="Laforsch C."/>
            <person name="Lindquist E."/>
            <person name="Lopez J."/>
            <person name="Manak J.R."/>
            <person name="Muller J."/>
            <person name="Pangilinan J."/>
            <person name="Patwardhan R.P."/>
            <person name="Pitluck S."/>
            <person name="Pritham E.J."/>
            <person name="Rechtsteiner A."/>
            <person name="Rho M."/>
            <person name="Rogozin I.B."/>
            <person name="Sakarya O."/>
            <person name="Salamov A."/>
            <person name="Schaack S."/>
            <person name="Shapiro H."/>
            <person name="Shiga Y."/>
            <person name="Skalitzky C."/>
            <person name="Smith Z."/>
            <person name="Souvorov A."/>
            <person name="Sung W."/>
            <person name="Tang Z."/>
            <person name="Tsuchiya D."/>
            <person name="Tu H."/>
            <person name="Vos H."/>
            <person name="Wang M."/>
            <person name="Wolf Y.I."/>
            <person name="Yamagata H."/>
            <person name="Yamada T."/>
            <person name="Ye Y."/>
            <person name="Shaw J.R."/>
            <person name="Andrews J."/>
            <person name="Crease T.J."/>
            <person name="Tang H."/>
            <person name="Lucas S.M."/>
            <person name="Robertson H.M."/>
            <person name="Bork P."/>
            <person name="Koonin E.V."/>
            <person name="Zdobnov E.M."/>
            <person name="Grigoriev I.V."/>
            <person name="Lynch M."/>
            <person name="Boore J.L."/>
        </authorList>
    </citation>
    <scope>NUCLEOTIDE SEQUENCE [LARGE SCALE GENOMIC DNA]</scope>
</reference>
<accession>E9HPF3</accession>
<sequence length="179" mass="20079">MRTRDVNWDDDVYADTITTDEEPSVWFSVVDFAAQTSAPLSNPKVGQPCLVFVANFGKSLYNGGLYGWRRAIINAMNPSSVTVTLVDFGKVISVHRCMWSIRRIRRDLCQIPSRIRRLYGPSVVPVSGRTWLVDDGAFARNFTLGKICTLTSVGDVSLSLENGLDWFLTMEKFEKTAFA</sequence>
<evidence type="ECO:0000313" key="1">
    <source>
        <dbReference type="EMBL" id="EFX66372.1"/>
    </source>
</evidence>
<protein>
    <submittedName>
        <fullName evidence="1">Uncharacterized protein</fullName>
    </submittedName>
</protein>
<dbReference type="KEGG" id="dpx:DAPPUDRAFT_263250"/>
<gene>
    <name evidence="1" type="ORF">DAPPUDRAFT_263250</name>
</gene>
<dbReference type="HOGENOM" id="CLU_1504944_0_0_1"/>
<dbReference type="SUPFAM" id="SSF63748">
    <property type="entry name" value="Tudor/PWWP/MBT"/>
    <property type="match status" value="1"/>
</dbReference>
<organism evidence="1 2">
    <name type="scientific">Daphnia pulex</name>
    <name type="common">Water flea</name>
    <dbReference type="NCBI Taxonomy" id="6669"/>
    <lineage>
        <taxon>Eukaryota</taxon>
        <taxon>Metazoa</taxon>
        <taxon>Ecdysozoa</taxon>
        <taxon>Arthropoda</taxon>
        <taxon>Crustacea</taxon>
        <taxon>Branchiopoda</taxon>
        <taxon>Diplostraca</taxon>
        <taxon>Cladocera</taxon>
        <taxon>Anomopoda</taxon>
        <taxon>Daphniidae</taxon>
        <taxon>Daphnia</taxon>
    </lineage>
</organism>
<proteinExistence type="predicted"/>
<dbReference type="Proteomes" id="UP000000305">
    <property type="component" value="Unassembled WGS sequence"/>
</dbReference>
<dbReference type="EMBL" id="GL732705">
    <property type="protein sequence ID" value="EFX66372.1"/>
    <property type="molecule type" value="Genomic_DNA"/>
</dbReference>
<dbReference type="Gene3D" id="2.30.30.140">
    <property type="match status" value="1"/>
</dbReference>
<dbReference type="PhylomeDB" id="E9HPF3"/>